<dbReference type="EMBL" id="CP000479">
    <property type="protein sequence ID" value="ABK67274.1"/>
    <property type="molecule type" value="Genomic_DNA"/>
</dbReference>
<dbReference type="KEGG" id="mav:MAV_3531"/>
<gene>
    <name evidence="1" type="ordered locus">MAV_3531</name>
</gene>
<organism evidence="1 2">
    <name type="scientific">Mycobacterium avium (strain 104)</name>
    <dbReference type="NCBI Taxonomy" id="243243"/>
    <lineage>
        <taxon>Bacteria</taxon>
        <taxon>Bacillati</taxon>
        <taxon>Actinomycetota</taxon>
        <taxon>Actinomycetes</taxon>
        <taxon>Mycobacteriales</taxon>
        <taxon>Mycobacteriaceae</taxon>
        <taxon>Mycobacterium</taxon>
        <taxon>Mycobacterium avium complex (MAC)</taxon>
    </lineage>
</organism>
<protein>
    <submittedName>
        <fullName evidence="1">Uncharacterized protein</fullName>
    </submittedName>
</protein>
<accession>A0A0H2ZY02</accession>
<sequence>MLRGVSSEPADVCASGWADAIVTAITGEIIRSVFDAGTVPYGGHRRRRSRETLADVAIQTEDAERLRGLAAVAAFFADELRRANESPRNYPQSHAEGCFLRSEAERLEALML</sequence>
<evidence type="ECO:0000313" key="2">
    <source>
        <dbReference type="Proteomes" id="UP000001574"/>
    </source>
</evidence>
<name>A0A0H2ZY02_MYCA1</name>
<dbReference type="HOGENOM" id="CLU_2143054_0_0_11"/>
<proteinExistence type="predicted"/>
<dbReference type="AlphaFoldDB" id="A0A0H2ZY02"/>
<dbReference type="RefSeq" id="WP_011725522.1">
    <property type="nucleotide sequence ID" value="NC_008595.1"/>
</dbReference>
<dbReference type="Proteomes" id="UP000001574">
    <property type="component" value="Chromosome"/>
</dbReference>
<evidence type="ECO:0000313" key="1">
    <source>
        <dbReference type="EMBL" id="ABK67274.1"/>
    </source>
</evidence>
<reference evidence="1 2" key="1">
    <citation type="submission" date="2006-10" db="EMBL/GenBank/DDBJ databases">
        <authorList>
            <person name="Fleischmann R.D."/>
            <person name="Dodson R.J."/>
            <person name="Haft D.H."/>
            <person name="Merkel J.S."/>
            <person name="Nelson W.C."/>
            <person name="Fraser C.M."/>
        </authorList>
    </citation>
    <scope>NUCLEOTIDE SEQUENCE [LARGE SCALE GENOMIC DNA]</scope>
    <source>
        <strain evidence="1 2">104</strain>
    </source>
</reference>